<dbReference type="InterPro" id="IPR050463">
    <property type="entry name" value="Gfo/Idh/MocA_oxidrdct_glycsds"/>
</dbReference>
<sequence>MTALRIGFIGAGGNTKLRHLPGFAALPEVELVAVANRSVASAQAVAADFGIQRVETDWRAIVAAEDIDAVCIGTWPDTHAEMTTAALAAGKHVLVEARMARNVAEAETMIAAATAAPELVAQIVPSPFTLNFDAEIAHAVATGEIGELREVVVEHATAANLDPVAPLTWRQDARISGVNTLSLGICYEPLLRWLPGDGEVLAADAVTFTQERPGAKGELRSVDVPDAVAILGRWTGGARLAMQISSVEPGEGRLAYRLVGSNGTLHYDVLAGRAWVEYAVGGTLELPSAGLPEGGWQVEADFVSSVRNGTPVRLTDFATGRRYMQFTETARSAWQTK</sequence>
<feature type="domain" description="GFO/IDH/MocA-like oxidoreductase" evidence="3">
    <location>
        <begin position="135"/>
        <end position="265"/>
    </location>
</feature>
<evidence type="ECO:0000313" key="4">
    <source>
        <dbReference type="EMBL" id="WRQ88019.1"/>
    </source>
</evidence>
<dbReference type="Pfam" id="PF22725">
    <property type="entry name" value="GFO_IDH_MocA_C3"/>
    <property type="match status" value="1"/>
</dbReference>
<keyword evidence="5" id="KW-1185">Reference proteome</keyword>
<feature type="domain" description="Gfo/Idh/MocA-like oxidoreductase N-terminal" evidence="2">
    <location>
        <begin position="4"/>
        <end position="118"/>
    </location>
</feature>
<reference evidence="4 5" key="2">
    <citation type="submission" date="2023-12" db="EMBL/GenBank/DDBJ databases">
        <title>Description of an unclassified Opitutus bacterium of Verrucomicrobiota.</title>
        <authorList>
            <person name="Zhang D.-F."/>
        </authorList>
    </citation>
    <scope>NUCLEOTIDE SEQUENCE [LARGE SCALE GENOMIC DNA]</scope>
    <source>
        <strain evidence="4 5">WL0086</strain>
    </source>
</reference>
<evidence type="ECO:0000256" key="1">
    <source>
        <dbReference type="ARBA" id="ARBA00023002"/>
    </source>
</evidence>
<protein>
    <submittedName>
        <fullName evidence="4">Gfo/Idh/MocA family oxidoreductase</fullName>
    </submittedName>
</protein>
<dbReference type="Gene3D" id="3.40.50.720">
    <property type="entry name" value="NAD(P)-binding Rossmann-like Domain"/>
    <property type="match status" value="1"/>
</dbReference>
<dbReference type="Pfam" id="PF01408">
    <property type="entry name" value="GFO_IDH_MocA"/>
    <property type="match status" value="1"/>
</dbReference>
<dbReference type="InterPro" id="IPR000683">
    <property type="entry name" value="Gfo/Idh/MocA-like_OxRdtase_N"/>
</dbReference>
<dbReference type="PANTHER" id="PTHR43818">
    <property type="entry name" value="BCDNA.GH03377"/>
    <property type="match status" value="1"/>
</dbReference>
<keyword evidence="1" id="KW-0560">Oxidoreductase</keyword>
<dbReference type="SUPFAM" id="SSF51735">
    <property type="entry name" value="NAD(P)-binding Rossmann-fold domains"/>
    <property type="match status" value="1"/>
</dbReference>
<dbReference type="SUPFAM" id="SSF55347">
    <property type="entry name" value="Glyceraldehyde-3-phosphate dehydrogenase-like, C-terminal domain"/>
    <property type="match status" value="1"/>
</dbReference>
<dbReference type="InterPro" id="IPR036291">
    <property type="entry name" value="NAD(P)-bd_dom_sf"/>
</dbReference>
<dbReference type="InterPro" id="IPR055170">
    <property type="entry name" value="GFO_IDH_MocA-like_dom"/>
</dbReference>
<dbReference type="EMBL" id="CP139781">
    <property type="protein sequence ID" value="WRQ88019.1"/>
    <property type="molecule type" value="Genomic_DNA"/>
</dbReference>
<reference evidence="4 5" key="1">
    <citation type="submission" date="2021-08" db="EMBL/GenBank/DDBJ databases">
        <authorList>
            <person name="Zhang D."/>
            <person name="Zhang A."/>
            <person name="Wang L."/>
        </authorList>
    </citation>
    <scope>NUCLEOTIDE SEQUENCE [LARGE SCALE GENOMIC DNA]</scope>
    <source>
        <strain evidence="4 5">WL0086</strain>
    </source>
</reference>
<gene>
    <name evidence="4" type="ORF">K1X11_001270</name>
</gene>
<name>A0ABZ1C8J5_9BACT</name>
<evidence type="ECO:0000313" key="5">
    <source>
        <dbReference type="Proteomes" id="UP000738431"/>
    </source>
</evidence>
<evidence type="ECO:0000259" key="2">
    <source>
        <dbReference type="Pfam" id="PF01408"/>
    </source>
</evidence>
<dbReference type="PANTHER" id="PTHR43818:SF11">
    <property type="entry name" value="BCDNA.GH03377"/>
    <property type="match status" value="1"/>
</dbReference>
<proteinExistence type="predicted"/>
<organism evidence="4 5">
    <name type="scientific">Actomonas aquatica</name>
    <dbReference type="NCBI Taxonomy" id="2866162"/>
    <lineage>
        <taxon>Bacteria</taxon>
        <taxon>Pseudomonadati</taxon>
        <taxon>Verrucomicrobiota</taxon>
        <taxon>Opitutia</taxon>
        <taxon>Opitutales</taxon>
        <taxon>Opitutaceae</taxon>
        <taxon>Actomonas</taxon>
    </lineage>
</organism>
<accession>A0ABZ1C8J5</accession>
<dbReference type="Proteomes" id="UP000738431">
    <property type="component" value="Chromosome"/>
</dbReference>
<evidence type="ECO:0000259" key="3">
    <source>
        <dbReference type="Pfam" id="PF22725"/>
    </source>
</evidence>
<dbReference type="Gene3D" id="3.30.360.10">
    <property type="entry name" value="Dihydrodipicolinate Reductase, domain 2"/>
    <property type="match status" value="1"/>
</dbReference>
<dbReference type="RefSeq" id="WP_221028946.1">
    <property type="nucleotide sequence ID" value="NZ_CP139781.1"/>
</dbReference>